<dbReference type="AlphaFoldDB" id="A0A0F9HNQ1"/>
<protein>
    <submittedName>
        <fullName evidence="1">Uncharacterized protein</fullName>
    </submittedName>
</protein>
<accession>A0A0F9HNQ1</accession>
<sequence>ISASQSINNIRFKESDLTIPIVSNFSINSKYNYNVLSDVFEYLIGSLYIHPEQTWNANDKIEISTELIETAEDEILPNTRSQLGHLFNGRILDNQLTRVALNISRKKGDQISNKQTLKHAKNTIINNVLELANHVKRDQFLHTGYQVNISKPIERDIMQDFLNIYNIDDYEV</sequence>
<name>A0A0F9HNQ1_9ZZZZ</name>
<gene>
    <name evidence="1" type="ORF">LCGC14_1682170</name>
</gene>
<organism evidence="1">
    <name type="scientific">marine sediment metagenome</name>
    <dbReference type="NCBI Taxonomy" id="412755"/>
    <lineage>
        <taxon>unclassified sequences</taxon>
        <taxon>metagenomes</taxon>
        <taxon>ecological metagenomes</taxon>
    </lineage>
</organism>
<reference evidence="1" key="1">
    <citation type="journal article" date="2015" name="Nature">
        <title>Complex archaea that bridge the gap between prokaryotes and eukaryotes.</title>
        <authorList>
            <person name="Spang A."/>
            <person name="Saw J.H."/>
            <person name="Jorgensen S.L."/>
            <person name="Zaremba-Niedzwiedzka K."/>
            <person name="Martijn J."/>
            <person name="Lind A.E."/>
            <person name="van Eijk R."/>
            <person name="Schleper C."/>
            <person name="Guy L."/>
            <person name="Ettema T.J."/>
        </authorList>
    </citation>
    <scope>NUCLEOTIDE SEQUENCE</scope>
</reference>
<dbReference type="EMBL" id="LAZR01014596">
    <property type="protein sequence ID" value="KKM16797.1"/>
    <property type="molecule type" value="Genomic_DNA"/>
</dbReference>
<comment type="caution">
    <text evidence="1">The sequence shown here is derived from an EMBL/GenBank/DDBJ whole genome shotgun (WGS) entry which is preliminary data.</text>
</comment>
<evidence type="ECO:0000313" key="1">
    <source>
        <dbReference type="EMBL" id="KKM16797.1"/>
    </source>
</evidence>
<proteinExistence type="predicted"/>
<feature type="non-terminal residue" evidence="1">
    <location>
        <position position="1"/>
    </location>
</feature>